<dbReference type="EMBL" id="PVWO01000040">
    <property type="protein sequence ID" value="PSB58305.1"/>
    <property type="molecule type" value="Genomic_DNA"/>
</dbReference>
<dbReference type="Proteomes" id="UP000238937">
    <property type="component" value="Unassembled WGS sequence"/>
</dbReference>
<comment type="caution">
    <text evidence="1">The sequence shown here is derived from an EMBL/GenBank/DDBJ whole genome shotgun (WGS) entry which is preliminary data.</text>
</comment>
<gene>
    <name evidence="1" type="ORF">C7B77_05200</name>
</gene>
<dbReference type="OrthoDB" id="428109at2"/>
<reference evidence="1 2" key="1">
    <citation type="submission" date="2018-03" db="EMBL/GenBank/DDBJ databases">
        <title>The ancient ancestry and fast evolution of plastids.</title>
        <authorList>
            <person name="Moore K.R."/>
            <person name="Magnabosco C."/>
            <person name="Momper L."/>
            <person name="Gold D.A."/>
            <person name="Bosak T."/>
            <person name="Fournier G.P."/>
        </authorList>
    </citation>
    <scope>NUCLEOTIDE SEQUENCE [LARGE SCALE GENOMIC DNA]</scope>
    <source>
        <strain evidence="1 2">CCALA 037</strain>
    </source>
</reference>
<evidence type="ECO:0000313" key="2">
    <source>
        <dbReference type="Proteomes" id="UP000238937"/>
    </source>
</evidence>
<evidence type="ECO:0000313" key="1">
    <source>
        <dbReference type="EMBL" id="PSB58305.1"/>
    </source>
</evidence>
<accession>A0A2T1GKD6</accession>
<dbReference type="RefSeq" id="WP_106300998.1">
    <property type="nucleotide sequence ID" value="NZ_PVWO01000040.1"/>
</dbReference>
<keyword evidence="2" id="KW-1185">Reference proteome</keyword>
<name>A0A2T1GKD6_9CYAN</name>
<organism evidence="1 2">
    <name type="scientific">Chamaesiphon polymorphus CCALA 037</name>
    <dbReference type="NCBI Taxonomy" id="2107692"/>
    <lineage>
        <taxon>Bacteria</taxon>
        <taxon>Bacillati</taxon>
        <taxon>Cyanobacteriota</taxon>
        <taxon>Cyanophyceae</taxon>
        <taxon>Gomontiellales</taxon>
        <taxon>Chamaesiphonaceae</taxon>
        <taxon>Chamaesiphon</taxon>
    </lineage>
</organism>
<proteinExistence type="predicted"/>
<protein>
    <recommendedName>
        <fullName evidence="3">DUF2281 domain-containing protein</fullName>
    </recommendedName>
</protein>
<sequence length="76" mass="9186">MIFQEIVDSIRVLSVREQDSLIELIHQQRKQQRGNDLWSDLQKFRNTLEQEKIFYDEDDFSNLRERTSGREVNLST</sequence>
<dbReference type="AlphaFoldDB" id="A0A2T1GKD6"/>
<evidence type="ECO:0008006" key="3">
    <source>
        <dbReference type="Google" id="ProtNLM"/>
    </source>
</evidence>